<dbReference type="AlphaFoldDB" id="A0A0R1UYZ9"/>
<evidence type="ECO:0000256" key="6">
    <source>
        <dbReference type="ARBA" id="ARBA00023049"/>
    </source>
</evidence>
<dbReference type="EMBL" id="AZFQ01000044">
    <property type="protein sequence ID" value="KRL97988.1"/>
    <property type="molecule type" value="Genomic_DNA"/>
</dbReference>
<gene>
    <name evidence="9" type="ORF">FD50_GL000945</name>
</gene>
<dbReference type="PANTHER" id="PTHR30471:SF3">
    <property type="entry name" value="UPF0758 PROTEIN YEES-RELATED"/>
    <property type="match status" value="1"/>
</dbReference>
<proteinExistence type="inferred from homology"/>
<accession>A0A0R1UYZ9</accession>
<reference evidence="9 10" key="1">
    <citation type="journal article" date="2015" name="Genome Announc.">
        <title>Expanding the biotechnology potential of lactobacilli through comparative genomics of 213 strains and associated genera.</title>
        <authorList>
            <person name="Sun Z."/>
            <person name="Harris H.M."/>
            <person name="McCann A."/>
            <person name="Guo C."/>
            <person name="Argimon S."/>
            <person name="Zhang W."/>
            <person name="Yang X."/>
            <person name="Jeffery I.B."/>
            <person name="Cooney J.C."/>
            <person name="Kagawa T.F."/>
            <person name="Liu W."/>
            <person name="Song Y."/>
            <person name="Salvetti E."/>
            <person name="Wrobel A."/>
            <person name="Rasinkangas P."/>
            <person name="Parkhill J."/>
            <person name="Rea M.C."/>
            <person name="O'Sullivan O."/>
            <person name="Ritari J."/>
            <person name="Douillard F.P."/>
            <person name="Paul Ross R."/>
            <person name="Yang R."/>
            <person name="Briner A.E."/>
            <person name="Felis G.E."/>
            <person name="de Vos W.M."/>
            <person name="Barrangou R."/>
            <person name="Klaenhammer T.R."/>
            <person name="Caufield P.W."/>
            <person name="Cui Y."/>
            <person name="Zhang H."/>
            <person name="O'Toole P.W."/>
        </authorList>
    </citation>
    <scope>NUCLEOTIDE SEQUENCE [LARGE SCALE GENOMIC DNA]</scope>
    <source>
        <strain evidence="9 10">DSM 16230</strain>
    </source>
</reference>
<sequence length="223" mass="25626">MLTNRIEPSSLLKQIENYTAGSLSDHELLFLCLNFFLKKEMAAKKVELFFKQYSDLRQLRYLTETELAVLWGNPQLIMVTKILCELAIRLRRCPKLTLGRIYTSQEIGKRMVAELGMLQQETLQVILLDIKNQILESRSVFKGTLDAATVHPREIFSLALRYHAAHIMVVHNHPSGDPTPSQNDLKLTNRLRKCGEIMGINLLDHLIVGSVHYLSMREEKIIN</sequence>
<dbReference type="InterPro" id="IPR025657">
    <property type="entry name" value="RadC_JAB"/>
</dbReference>
<dbReference type="Gene3D" id="3.40.140.10">
    <property type="entry name" value="Cytidine Deaminase, domain 2"/>
    <property type="match status" value="1"/>
</dbReference>
<evidence type="ECO:0000256" key="7">
    <source>
        <dbReference type="RuleBase" id="RU003797"/>
    </source>
</evidence>
<dbReference type="PROSITE" id="PS50249">
    <property type="entry name" value="MPN"/>
    <property type="match status" value="1"/>
</dbReference>
<dbReference type="Pfam" id="PF04002">
    <property type="entry name" value="RadC"/>
    <property type="match status" value="1"/>
</dbReference>
<feature type="domain" description="MPN" evidence="8">
    <location>
        <begin position="100"/>
        <end position="222"/>
    </location>
</feature>
<comment type="similarity">
    <text evidence="1 7">Belongs to the UPF0758 family.</text>
</comment>
<evidence type="ECO:0000313" key="10">
    <source>
        <dbReference type="Proteomes" id="UP000051166"/>
    </source>
</evidence>
<keyword evidence="10" id="KW-1185">Reference proteome</keyword>
<dbReference type="Proteomes" id="UP000051166">
    <property type="component" value="Unassembled WGS sequence"/>
</dbReference>
<dbReference type="PANTHER" id="PTHR30471">
    <property type="entry name" value="DNA REPAIR PROTEIN RADC"/>
    <property type="match status" value="1"/>
</dbReference>
<protein>
    <submittedName>
        <fullName evidence="9">DNA repair protein</fullName>
    </submittedName>
</protein>
<keyword evidence="5" id="KW-0862">Zinc</keyword>
<evidence type="ECO:0000256" key="3">
    <source>
        <dbReference type="ARBA" id="ARBA00022723"/>
    </source>
</evidence>
<keyword evidence="6" id="KW-0482">Metalloprotease</keyword>
<dbReference type="NCBIfam" id="TIGR00608">
    <property type="entry name" value="radc"/>
    <property type="match status" value="1"/>
</dbReference>
<dbReference type="PROSITE" id="PS01302">
    <property type="entry name" value="UPF0758"/>
    <property type="match status" value="1"/>
</dbReference>
<keyword evidence="2" id="KW-0645">Protease</keyword>
<organism evidence="9 10">
    <name type="scientific">Liquorilactobacillus satsumensis DSM 16230 = JCM 12392</name>
    <dbReference type="NCBI Taxonomy" id="1423801"/>
    <lineage>
        <taxon>Bacteria</taxon>
        <taxon>Bacillati</taxon>
        <taxon>Bacillota</taxon>
        <taxon>Bacilli</taxon>
        <taxon>Lactobacillales</taxon>
        <taxon>Lactobacillaceae</taxon>
        <taxon>Liquorilactobacillus</taxon>
    </lineage>
</organism>
<evidence type="ECO:0000256" key="4">
    <source>
        <dbReference type="ARBA" id="ARBA00022801"/>
    </source>
</evidence>
<evidence type="ECO:0000256" key="2">
    <source>
        <dbReference type="ARBA" id="ARBA00022670"/>
    </source>
</evidence>
<evidence type="ECO:0000313" key="9">
    <source>
        <dbReference type="EMBL" id="KRL97988.1"/>
    </source>
</evidence>
<evidence type="ECO:0000256" key="5">
    <source>
        <dbReference type="ARBA" id="ARBA00022833"/>
    </source>
</evidence>
<dbReference type="InterPro" id="IPR020891">
    <property type="entry name" value="UPF0758_CS"/>
</dbReference>
<keyword evidence="4" id="KW-0378">Hydrolase</keyword>
<dbReference type="OrthoDB" id="9804482at2"/>
<evidence type="ECO:0000256" key="1">
    <source>
        <dbReference type="ARBA" id="ARBA00010243"/>
    </source>
</evidence>
<name>A0A0R1UYZ9_9LACO</name>
<dbReference type="InterPro" id="IPR037518">
    <property type="entry name" value="MPN"/>
</dbReference>
<dbReference type="CDD" id="cd08071">
    <property type="entry name" value="MPN_DUF2466"/>
    <property type="match status" value="1"/>
</dbReference>
<dbReference type="GO" id="GO:0006508">
    <property type="term" value="P:proteolysis"/>
    <property type="evidence" value="ECO:0007669"/>
    <property type="project" value="UniProtKB-KW"/>
</dbReference>
<keyword evidence="3" id="KW-0479">Metal-binding</keyword>
<dbReference type="SUPFAM" id="SSF102712">
    <property type="entry name" value="JAB1/MPN domain"/>
    <property type="match status" value="1"/>
</dbReference>
<dbReference type="GO" id="GO:0008237">
    <property type="term" value="F:metallopeptidase activity"/>
    <property type="evidence" value="ECO:0007669"/>
    <property type="project" value="UniProtKB-KW"/>
</dbReference>
<comment type="caution">
    <text evidence="9">The sequence shown here is derived from an EMBL/GenBank/DDBJ whole genome shotgun (WGS) entry which is preliminary data.</text>
</comment>
<dbReference type="InterPro" id="IPR001405">
    <property type="entry name" value="UPF0758"/>
</dbReference>
<evidence type="ECO:0000259" key="8">
    <source>
        <dbReference type="PROSITE" id="PS50249"/>
    </source>
</evidence>
<dbReference type="GO" id="GO:0046872">
    <property type="term" value="F:metal ion binding"/>
    <property type="evidence" value="ECO:0007669"/>
    <property type="project" value="UniProtKB-KW"/>
</dbReference>
<dbReference type="STRING" id="1423801.FD50_GL000945"/>
<dbReference type="PATRIC" id="fig|1423801.4.peg.961"/>